<evidence type="ECO:0000313" key="12">
    <source>
        <dbReference type="Proteomes" id="UP000732377"/>
    </source>
</evidence>
<dbReference type="EC" id="7.-.-.-" evidence="10"/>
<comment type="function">
    <text evidence="10">Part of a membrane-bound complex that couples electron transfer with translocation of ions across the membrane.</text>
</comment>
<protein>
    <recommendedName>
        <fullName evidence="10">Ion-translocating oxidoreductase complex subunit D</fullName>
        <ecNumber evidence="10">7.-.-.-</ecNumber>
    </recommendedName>
    <alternativeName>
        <fullName evidence="10">Rnf electron transport complex subunit D</fullName>
    </alternativeName>
</protein>
<dbReference type="Pfam" id="PF03116">
    <property type="entry name" value="NQR2_RnfD_RnfE"/>
    <property type="match status" value="1"/>
</dbReference>
<dbReference type="EMBL" id="PIUK01000059">
    <property type="protein sequence ID" value="MBY6276109.1"/>
    <property type="molecule type" value="Genomic_DNA"/>
</dbReference>
<accession>A0A953LII4</accession>
<keyword evidence="1 10" id="KW-0813">Transport</keyword>
<comment type="subunit">
    <text evidence="10">The complex is composed of six subunits: RnfA, RnfB, RnfC, RnfD, RnfE and RnfG.</text>
</comment>
<dbReference type="NCBIfam" id="TIGR01946">
    <property type="entry name" value="rnfD"/>
    <property type="match status" value="1"/>
</dbReference>
<organism evidence="11 12">
    <name type="scientific">Symbiobacterium thermophilum</name>
    <dbReference type="NCBI Taxonomy" id="2734"/>
    <lineage>
        <taxon>Bacteria</taxon>
        <taxon>Bacillati</taxon>
        <taxon>Bacillota</taxon>
        <taxon>Clostridia</taxon>
        <taxon>Eubacteriales</taxon>
        <taxon>Symbiobacteriaceae</taxon>
        <taxon>Symbiobacterium</taxon>
    </lineage>
</organism>
<evidence type="ECO:0000256" key="3">
    <source>
        <dbReference type="ARBA" id="ARBA00022630"/>
    </source>
</evidence>
<comment type="subcellular location">
    <subcellularLocation>
        <location evidence="10">Cell membrane</location>
        <topology evidence="10">Multi-pass membrane protein</topology>
    </subcellularLocation>
</comment>
<dbReference type="AlphaFoldDB" id="A0A953LII4"/>
<sequence>MSKTENGELLVASSPHLWAGVSTARIMRDVLISLAPAALGAVCFFGWRAALIIALSMGAAALTEWGCMRLMGKPSTLGDGSALVTGLLLALTLPPASPVWLPVVGAAFAIAVVKVAFGGLGHNFVNPALAARAFLLAAFPAAMTTWTSPFDAVTTATPLAVLPSPFDPEVLAGPLPSYRDLFLGTVGGSLGETSAVLLLIGAAYLLARRIIDWRIPAGFLGTLALLSWILGGQGGLFTGDPLYHVLAGGAILGAFFMATDYVTGPITPKGRWVFAVGCGLITVLIRLYGGYPEGVLFAILLMNVVTPLIDRFIVPAPFGGVKGRA</sequence>
<comment type="caution">
    <text evidence="11">The sequence shown here is derived from an EMBL/GenBank/DDBJ whole genome shotgun (WGS) entry which is preliminary data.</text>
</comment>
<keyword evidence="7 10" id="KW-0249">Electron transport</keyword>
<evidence type="ECO:0000256" key="10">
    <source>
        <dbReference type="HAMAP-Rule" id="MF_00462"/>
    </source>
</evidence>
<keyword evidence="6 10" id="KW-1278">Translocase</keyword>
<feature type="transmembrane region" description="Helical" evidence="10">
    <location>
        <begin position="129"/>
        <end position="148"/>
    </location>
</feature>
<keyword evidence="3 10" id="KW-0285">Flavoprotein</keyword>
<dbReference type="Proteomes" id="UP000732377">
    <property type="component" value="Unassembled WGS sequence"/>
</dbReference>
<evidence type="ECO:0000256" key="5">
    <source>
        <dbReference type="ARBA" id="ARBA00022692"/>
    </source>
</evidence>
<feature type="transmembrane region" description="Helical" evidence="10">
    <location>
        <begin position="213"/>
        <end position="230"/>
    </location>
</feature>
<feature type="transmembrane region" description="Helical" evidence="10">
    <location>
        <begin position="99"/>
        <end position="117"/>
    </location>
</feature>
<feature type="transmembrane region" description="Helical" evidence="10">
    <location>
        <begin position="37"/>
        <end position="62"/>
    </location>
</feature>
<feature type="modified residue" description="FMN phosphoryl threonine" evidence="10">
    <location>
        <position position="157"/>
    </location>
</feature>
<evidence type="ECO:0000256" key="7">
    <source>
        <dbReference type="ARBA" id="ARBA00022982"/>
    </source>
</evidence>
<evidence type="ECO:0000256" key="6">
    <source>
        <dbReference type="ARBA" id="ARBA00022967"/>
    </source>
</evidence>
<keyword evidence="5 10" id="KW-0812">Transmembrane</keyword>
<proteinExistence type="inferred from homology"/>
<comment type="cofactor">
    <cofactor evidence="10">
        <name>FMN</name>
        <dbReference type="ChEBI" id="CHEBI:58210"/>
    </cofactor>
</comment>
<keyword evidence="4 10" id="KW-0288">FMN</keyword>
<reference evidence="11" key="1">
    <citation type="submission" date="2017-11" db="EMBL/GenBank/DDBJ databases">
        <title>Three new genomes from thermophilic consortium.</title>
        <authorList>
            <person name="Quaggio R."/>
            <person name="Amgarten D."/>
            <person name="Setubal J.C."/>
        </authorList>
    </citation>
    <scope>NUCLEOTIDE SEQUENCE</scope>
    <source>
        <strain evidence="11">ZCTH01-B2</strain>
    </source>
</reference>
<evidence type="ECO:0000256" key="9">
    <source>
        <dbReference type="ARBA" id="ARBA00023136"/>
    </source>
</evidence>
<feature type="transmembrane region" description="Helical" evidence="10">
    <location>
        <begin position="181"/>
        <end position="206"/>
    </location>
</feature>
<keyword evidence="8 10" id="KW-1133">Transmembrane helix</keyword>
<dbReference type="GO" id="GO:0022900">
    <property type="term" value="P:electron transport chain"/>
    <property type="evidence" value="ECO:0007669"/>
    <property type="project" value="UniProtKB-UniRule"/>
</dbReference>
<evidence type="ECO:0000256" key="2">
    <source>
        <dbReference type="ARBA" id="ARBA00022553"/>
    </source>
</evidence>
<feature type="transmembrane region" description="Helical" evidence="10">
    <location>
        <begin position="271"/>
        <end position="289"/>
    </location>
</feature>
<gene>
    <name evidence="10" type="primary">rnfD</name>
    <name evidence="11" type="ORF">CWE10_07800</name>
</gene>
<dbReference type="InterPro" id="IPR011303">
    <property type="entry name" value="RnfD_bac"/>
</dbReference>
<evidence type="ECO:0000313" key="11">
    <source>
        <dbReference type="EMBL" id="MBY6276109.1"/>
    </source>
</evidence>
<name>A0A953LII4_SYMTR</name>
<dbReference type="RefSeq" id="WP_273379089.1">
    <property type="nucleotide sequence ID" value="NZ_JACSIR010000058.1"/>
</dbReference>
<feature type="transmembrane region" description="Helical" evidence="10">
    <location>
        <begin position="242"/>
        <end position="259"/>
    </location>
</feature>
<evidence type="ECO:0000256" key="8">
    <source>
        <dbReference type="ARBA" id="ARBA00022989"/>
    </source>
</evidence>
<dbReference type="PANTHER" id="PTHR30578">
    <property type="entry name" value="ELECTRON TRANSPORT COMPLEX PROTEIN RNFD"/>
    <property type="match status" value="1"/>
</dbReference>
<feature type="transmembrane region" description="Helical" evidence="10">
    <location>
        <begin position="295"/>
        <end position="314"/>
    </location>
</feature>
<keyword evidence="9 10" id="KW-0472">Membrane</keyword>
<dbReference type="GO" id="GO:0055085">
    <property type="term" value="P:transmembrane transport"/>
    <property type="evidence" value="ECO:0007669"/>
    <property type="project" value="InterPro"/>
</dbReference>
<keyword evidence="2 10" id="KW-0597">Phosphoprotein</keyword>
<dbReference type="GO" id="GO:0005886">
    <property type="term" value="C:plasma membrane"/>
    <property type="evidence" value="ECO:0007669"/>
    <property type="project" value="UniProtKB-SubCell"/>
</dbReference>
<dbReference type="PANTHER" id="PTHR30578:SF0">
    <property type="entry name" value="ION-TRANSLOCATING OXIDOREDUCTASE COMPLEX SUBUNIT D"/>
    <property type="match status" value="1"/>
</dbReference>
<dbReference type="InterPro" id="IPR004338">
    <property type="entry name" value="NqrB/RnfD"/>
</dbReference>
<evidence type="ECO:0000256" key="1">
    <source>
        <dbReference type="ARBA" id="ARBA00022448"/>
    </source>
</evidence>
<evidence type="ECO:0000256" key="4">
    <source>
        <dbReference type="ARBA" id="ARBA00022643"/>
    </source>
</evidence>
<dbReference type="HAMAP" id="MF_00462">
    <property type="entry name" value="RsxD_RnfD"/>
    <property type="match status" value="1"/>
</dbReference>
<comment type="similarity">
    <text evidence="10">Belongs to the NqrB/RnfD family.</text>
</comment>
<keyword evidence="10" id="KW-1003">Cell membrane</keyword>